<evidence type="ECO:0000313" key="1">
    <source>
        <dbReference type="EMBL" id="MCR9016416.1"/>
    </source>
</evidence>
<evidence type="ECO:0000313" key="2">
    <source>
        <dbReference type="Proteomes" id="UP001142175"/>
    </source>
</evidence>
<dbReference type="EMBL" id="JANSUY010000014">
    <property type="protein sequence ID" value="MCR9016416.1"/>
    <property type="molecule type" value="Genomic_DNA"/>
</dbReference>
<proteinExistence type="predicted"/>
<comment type="caution">
    <text evidence="1">The sequence shown here is derived from an EMBL/GenBank/DDBJ whole genome shotgun (WGS) entry which is preliminary data.</text>
</comment>
<reference evidence="1" key="1">
    <citation type="submission" date="2022-08" db="EMBL/GenBank/DDBJ databases">
        <authorList>
            <person name="Zhang D."/>
        </authorList>
    </citation>
    <scope>NUCLEOTIDE SEQUENCE</scope>
    <source>
        <strain evidence="1">XJ19-11</strain>
    </source>
</reference>
<accession>A0A9X2T230</accession>
<dbReference type="Proteomes" id="UP001142175">
    <property type="component" value="Unassembled WGS sequence"/>
</dbReference>
<dbReference type="AlphaFoldDB" id="A0A9X2T230"/>
<keyword evidence="2" id="KW-1185">Reference proteome</keyword>
<protein>
    <submittedName>
        <fullName evidence="1">Uncharacterized protein</fullName>
    </submittedName>
</protein>
<sequence length="140" mass="15658">MIIIILVLFFGKISTVEAQMVNVRLVLPAGVNFNPRIVEAKPKEGETGLRWVEMVVQENIHLIVSLKSDDTGKDITETLYVLNNGTADFRTATKHEAGEASFQFDNRGMLIRNAKPKVQQMRAWLGIPVLPGIITAIEYH</sequence>
<gene>
    <name evidence="1" type="ORF">NU887_15345</name>
</gene>
<organism evidence="1 2">
    <name type="scientific">Aquiflexum gelatinilyticum</name>
    <dbReference type="NCBI Taxonomy" id="2961943"/>
    <lineage>
        <taxon>Bacteria</taxon>
        <taxon>Pseudomonadati</taxon>
        <taxon>Bacteroidota</taxon>
        <taxon>Cytophagia</taxon>
        <taxon>Cytophagales</taxon>
        <taxon>Cyclobacteriaceae</taxon>
        <taxon>Aquiflexum</taxon>
    </lineage>
</organism>
<name>A0A9X2T230_9BACT</name>